<dbReference type="AlphaFoldDB" id="A0A9W6WRJ1"/>
<reference evidence="1" key="1">
    <citation type="submission" date="2023-04" db="EMBL/GenBank/DDBJ databases">
        <title>Phytophthora fragariaefolia NBRC 109709.</title>
        <authorList>
            <person name="Ichikawa N."/>
            <person name="Sato H."/>
            <person name="Tonouchi N."/>
        </authorList>
    </citation>
    <scope>NUCLEOTIDE SEQUENCE</scope>
    <source>
        <strain evidence="1">NBRC 109709</strain>
    </source>
</reference>
<dbReference type="OrthoDB" id="107105at2759"/>
<evidence type="ECO:0000313" key="2">
    <source>
        <dbReference type="Proteomes" id="UP001165121"/>
    </source>
</evidence>
<evidence type="ECO:0000313" key="1">
    <source>
        <dbReference type="EMBL" id="GMF24249.1"/>
    </source>
</evidence>
<dbReference type="Proteomes" id="UP001165121">
    <property type="component" value="Unassembled WGS sequence"/>
</dbReference>
<organism evidence="1 2">
    <name type="scientific">Phytophthora fragariaefolia</name>
    <dbReference type="NCBI Taxonomy" id="1490495"/>
    <lineage>
        <taxon>Eukaryota</taxon>
        <taxon>Sar</taxon>
        <taxon>Stramenopiles</taxon>
        <taxon>Oomycota</taxon>
        <taxon>Peronosporomycetes</taxon>
        <taxon>Peronosporales</taxon>
        <taxon>Peronosporaceae</taxon>
        <taxon>Phytophthora</taxon>
    </lineage>
</organism>
<gene>
    <name evidence="1" type="ORF">Pfra01_000403700</name>
</gene>
<comment type="caution">
    <text evidence="1">The sequence shown here is derived from an EMBL/GenBank/DDBJ whole genome shotgun (WGS) entry which is preliminary data.</text>
</comment>
<proteinExistence type="predicted"/>
<protein>
    <submittedName>
        <fullName evidence="1">Unnamed protein product</fullName>
    </submittedName>
</protein>
<sequence>MYSKPTQTVINWIHVYEETGSYQRASHHLRAFNKMADDLANIAMDTIQVEASDIPRLPAHWSPVIKSLQGEDDHWLDRQPDTEAACQTSINTGTYCSRRI</sequence>
<name>A0A9W6WRJ1_9STRA</name>
<accession>A0A9W6WRJ1</accession>
<dbReference type="EMBL" id="BSXT01000316">
    <property type="protein sequence ID" value="GMF24249.1"/>
    <property type="molecule type" value="Genomic_DNA"/>
</dbReference>
<keyword evidence="2" id="KW-1185">Reference proteome</keyword>